<keyword evidence="4" id="KW-1185">Reference proteome</keyword>
<keyword evidence="2" id="KW-0812">Transmembrane</keyword>
<dbReference type="Proteomes" id="UP001204746">
    <property type="component" value="Unassembled WGS sequence"/>
</dbReference>
<gene>
    <name evidence="3" type="ORF">NP777_13205</name>
</gene>
<feature type="compositionally biased region" description="Basic and acidic residues" evidence="1">
    <location>
        <begin position="1"/>
        <end position="17"/>
    </location>
</feature>
<reference evidence="3 4" key="1">
    <citation type="submission" date="2022-07" db="EMBL/GenBank/DDBJ databases">
        <authorList>
            <person name="Phongsopitanun W."/>
            <person name="Tanasupawat S."/>
        </authorList>
    </citation>
    <scope>NUCLEOTIDE SEQUENCE [LARGE SCALE GENOMIC DNA]</scope>
    <source>
        <strain evidence="3 4">RCU-064</strain>
    </source>
</reference>
<sequence>MGDRFGHRFGDRDGHRSDRSRRHSLGHAAPDRSRHPFEPGKLVAGLVILGVAAAYGMDAAGEWDVRPEIALPALLCGLCVAALTSALTYAFRRRSSRAAPDD</sequence>
<evidence type="ECO:0000256" key="1">
    <source>
        <dbReference type="SAM" id="MobiDB-lite"/>
    </source>
</evidence>
<feature type="transmembrane region" description="Helical" evidence="2">
    <location>
        <begin position="69"/>
        <end position="91"/>
    </location>
</feature>
<organism evidence="3 4">
    <name type="scientific">Streptomyces rugosispiralis</name>
    <dbReference type="NCBI Taxonomy" id="2967341"/>
    <lineage>
        <taxon>Bacteria</taxon>
        <taxon>Bacillati</taxon>
        <taxon>Actinomycetota</taxon>
        <taxon>Actinomycetes</taxon>
        <taxon>Kitasatosporales</taxon>
        <taxon>Streptomycetaceae</taxon>
        <taxon>Streptomyces</taxon>
    </lineage>
</organism>
<evidence type="ECO:0000313" key="3">
    <source>
        <dbReference type="EMBL" id="MCQ8189203.1"/>
    </source>
</evidence>
<feature type="region of interest" description="Disordered" evidence="1">
    <location>
        <begin position="1"/>
        <end position="36"/>
    </location>
</feature>
<proteinExistence type="predicted"/>
<protein>
    <recommendedName>
        <fullName evidence="5">Integral membrane protein</fullName>
    </recommendedName>
</protein>
<accession>A0ABT1UVQ6</accession>
<evidence type="ECO:0008006" key="5">
    <source>
        <dbReference type="Google" id="ProtNLM"/>
    </source>
</evidence>
<evidence type="ECO:0000256" key="2">
    <source>
        <dbReference type="SAM" id="Phobius"/>
    </source>
</evidence>
<keyword evidence="2" id="KW-0472">Membrane</keyword>
<keyword evidence="2" id="KW-1133">Transmembrane helix</keyword>
<dbReference type="RefSeq" id="WP_256650320.1">
    <property type="nucleotide sequence ID" value="NZ_JANIAA010000006.1"/>
</dbReference>
<dbReference type="EMBL" id="JANIAA010000006">
    <property type="protein sequence ID" value="MCQ8189203.1"/>
    <property type="molecule type" value="Genomic_DNA"/>
</dbReference>
<evidence type="ECO:0000313" key="4">
    <source>
        <dbReference type="Proteomes" id="UP001204746"/>
    </source>
</evidence>
<comment type="caution">
    <text evidence="3">The sequence shown here is derived from an EMBL/GenBank/DDBJ whole genome shotgun (WGS) entry which is preliminary data.</text>
</comment>
<feature type="transmembrane region" description="Helical" evidence="2">
    <location>
        <begin position="40"/>
        <end position="57"/>
    </location>
</feature>
<name>A0ABT1UVQ6_9ACTN</name>